<evidence type="ECO:0000313" key="2">
    <source>
        <dbReference type="EMBL" id="MBW7457720.1"/>
    </source>
</evidence>
<evidence type="ECO:0000313" key="3">
    <source>
        <dbReference type="Proteomes" id="UP001519887"/>
    </source>
</evidence>
<sequence>MTIGKIARSLSVGILFAILGIALLPFLLVYNWADMFGLIDLDSSPLMLFMAKWLGNSPKKASVPPDQTEPSDHL</sequence>
<keyword evidence="1" id="KW-0472">Membrane</keyword>
<reference evidence="2 3" key="1">
    <citation type="submission" date="2021-07" db="EMBL/GenBank/DDBJ databases">
        <title>Paenibacillus radiodurans sp. nov., isolated from the southeastern edge of Tengger Desert.</title>
        <authorList>
            <person name="Zhang G."/>
        </authorList>
    </citation>
    <scope>NUCLEOTIDE SEQUENCE [LARGE SCALE GENOMIC DNA]</scope>
    <source>
        <strain evidence="2 3">CCM 7311</strain>
    </source>
</reference>
<keyword evidence="1" id="KW-1133">Transmembrane helix</keyword>
<protein>
    <submittedName>
        <fullName evidence="2">Uncharacterized protein</fullName>
    </submittedName>
</protein>
<feature type="transmembrane region" description="Helical" evidence="1">
    <location>
        <begin position="12"/>
        <end position="33"/>
    </location>
</feature>
<proteinExistence type="predicted"/>
<organism evidence="2 3">
    <name type="scientific">Paenibacillus sepulcri</name>
    <dbReference type="NCBI Taxonomy" id="359917"/>
    <lineage>
        <taxon>Bacteria</taxon>
        <taxon>Bacillati</taxon>
        <taxon>Bacillota</taxon>
        <taxon>Bacilli</taxon>
        <taxon>Bacillales</taxon>
        <taxon>Paenibacillaceae</taxon>
        <taxon>Paenibacillus</taxon>
    </lineage>
</organism>
<evidence type="ECO:0000256" key="1">
    <source>
        <dbReference type="SAM" id="Phobius"/>
    </source>
</evidence>
<dbReference type="EMBL" id="JAHZIK010000940">
    <property type="protein sequence ID" value="MBW7457720.1"/>
    <property type="molecule type" value="Genomic_DNA"/>
</dbReference>
<dbReference type="RefSeq" id="WP_210037480.1">
    <property type="nucleotide sequence ID" value="NZ_JBHLVU010000004.1"/>
</dbReference>
<keyword evidence="1" id="KW-0812">Transmembrane</keyword>
<accession>A0ABS7C9V7</accession>
<keyword evidence="3" id="KW-1185">Reference proteome</keyword>
<name>A0ABS7C9V7_9BACL</name>
<comment type="caution">
    <text evidence="2">The sequence shown here is derived from an EMBL/GenBank/DDBJ whole genome shotgun (WGS) entry which is preliminary data.</text>
</comment>
<gene>
    <name evidence="2" type="ORF">K0U00_27125</name>
</gene>
<dbReference type="Proteomes" id="UP001519887">
    <property type="component" value="Unassembled WGS sequence"/>
</dbReference>